<dbReference type="SUPFAM" id="SSF52540">
    <property type="entry name" value="P-loop containing nucleoside triphosphate hydrolases"/>
    <property type="match status" value="2"/>
</dbReference>
<evidence type="ECO:0000259" key="2">
    <source>
        <dbReference type="PROSITE" id="PS51192"/>
    </source>
</evidence>
<comment type="caution">
    <text evidence="4">The sequence shown here is derived from an EMBL/GenBank/DDBJ whole genome shotgun (WGS) entry which is preliminary data.</text>
</comment>
<dbReference type="InterPro" id="IPR001650">
    <property type="entry name" value="Helicase_C-like"/>
</dbReference>
<keyword evidence="4" id="KW-0547">Nucleotide-binding</keyword>
<evidence type="ECO:0000259" key="3">
    <source>
        <dbReference type="PROSITE" id="PS51194"/>
    </source>
</evidence>
<keyword evidence="5" id="KW-1185">Reference proteome</keyword>
<dbReference type="Pfam" id="PF00271">
    <property type="entry name" value="Helicase_C"/>
    <property type="match status" value="1"/>
</dbReference>
<dbReference type="AlphaFoldDB" id="A0A318T0R6"/>
<feature type="domain" description="Helicase C-terminal" evidence="3">
    <location>
        <begin position="665"/>
        <end position="824"/>
    </location>
</feature>
<dbReference type="CDD" id="cd18793">
    <property type="entry name" value="SF2_C_SNF"/>
    <property type="match status" value="1"/>
</dbReference>
<dbReference type="GO" id="GO:0004386">
    <property type="term" value="F:helicase activity"/>
    <property type="evidence" value="ECO:0007669"/>
    <property type="project" value="UniProtKB-KW"/>
</dbReference>
<evidence type="ECO:0000256" key="1">
    <source>
        <dbReference type="ARBA" id="ARBA00022801"/>
    </source>
</evidence>
<dbReference type="InterPro" id="IPR027417">
    <property type="entry name" value="P-loop_NTPase"/>
</dbReference>
<dbReference type="Proteomes" id="UP000247540">
    <property type="component" value="Unassembled WGS sequence"/>
</dbReference>
<dbReference type="EMBL" id="QJTC01000003">
    <property type="protein sequence ID" value="PYE79103.1"/>
    <property type="molecule type" value="Genomic_DNA"/>
</dbReference>
<dbReference type="GO" id="GO:0016787">
    <property type="term" value="F:hydrolase activity"/>
    <property type="evidence" value="ECO:0007669"/>
    <property type="project" value="UniProtKB-KW"/>
</dbReference>
<name>A0A318T0R6_9BURK</name>
<keyword evidence="4" id="KW-0347">Helicase</keyword>
<dbReference type="InterPro" id="IPR038718">
    <property type="entry name" value="SNF2-like_sf"/>
</dbReference>
<proteinExistence type="predicted"/>
<dbReference type="Gene3D" id="3.40.50.10810">
    <property type="entry name" value="Tandem AAA-ATPase domain"/>
    <property type="match status" value="1"/>
</dbReference>
<dbReference type="PROSITE" id="PS51192">
    <property type="entry name" value="HELICASE_ATP_BIND_1"/>
    <property type="match status" value="1"/>
</dbReference>
<dbReference type="InterPro" id="IPR049730">
    <property type="entry name" value="SNF2/RAD54-like_C"/>
</dbReference>
<dbReference type="GO" id="GO:0005524">
    <property type="term" value="F:ATP binding"/>
    <property type="evidence" value="ECO:0007669"/>
    <property type="project" value="InterPro"/>
</dbReference>
<dbReference type="SMART" id="SM00490">
    <property type="entry name" value="HELICc"/>
    <property type="match status" value="1"/>
</dbReference>
<dbReference type="RefSeq" id="WP_110464616.1">
    <property type="nucleotide sequence ID" value="NZ_JAMOFZ010000003.1"/>
</dbReference>
<organism evidence="4 5">
    <name type="scientific">Xylophilus ampelinus</name>
    <dbReference type="NCBI Taxonomy" id="54067"/>
    <lineage>
        <taxon>Bacteria</taxon>
        <taxon>Pseudomonadati</taxon>
        <taxon>Pseudomonadota</taxon>
        <taxon>Betaproteobacteria</taxon>
        <taxon>Burkholderiales</taxon>
        <taxon>Xylophilus</taxon>
    </lineage>
</organism>
<protein>
    <submittedName>
        <fullName evidence="4">Helicase-like protein</fullName>
    </submittedName>
</protein>
<dbReference type="PANTHER" id="PTHR10799">
    <property type="entry name" value="SNF2/RAD54 HELICASE FAMILY"/>
    <property type="match status" value="1"/>
</dbReference>
<dbReference type="PROSITE" id="PS51194">
    <property type="entry name" value="HELICASE_CTER"/>
    <property type="match status" value="1"/>
</dbReference>
<sequence length="831" mass="89650">MPPTAAAVPHAPSPATFRPRLTLRTLGRGDGLLGMAPSESLAPRGDPVTVAQVDWTYSAPGGLRWWMPAPPSVLAPRADAAHDAAPVIRDRSGEADARDLLATLDLLPVPADALQWRAPEAATAALGDAPPVLWTLSQEAHFGDFWADRVPELQAAGWSVVVVPGFAHQSVPVDAWRLLLDPVTGEPQGRELVAPLGTRPAPVVPAGGLALPRREGSWLLTLGIEVQGEMLDLAPLLADLLKRDARWRDAAALAAIDDAAQVRLRAPGGRRIDAEAAPLKAIVGAMLDLLTDPRRAAGPLKLSQWDAERLESLRIHLAASQAHRAGAQGAWALQGAEGLEALAARLARSGPPAPVDVPAGLGVTLRPYQREGLAWLQYLRAEGLGGILADDMGLGKTAQALAHLLTERQQGRADRPSLVVVPTSLVFNWQAEAARVAPQLKVLALQGADRHAGFARMASHDLVVTTYPLAWRDLDRLRPQPWHLLVLDEAQVAKNAASRAAHALRRLQARHRLCLIGTPLENHLGELWAQFDFLMPGFLGDARGFQRVWRKPIEVGGETARAALLARRVRPFVLRRRKDTVATELPPVTEVVERVPLLGLQRDLYESVRVAADKQVRRVLQRTGFQGAQIAVLDALLKLRQVCCDPHLLRDTATPPGIERAKMERLCEMLTAMVEAGRTVLVFSQFATMLRLVDAALEPLGLPRLLLTGSTPPADRGALVQRFQAGAVPILLASLRAGGTGLNLTAADTVIHLDPWWNPAVEAQATARAHRIGQQRPVFVHRLVAEGSIEERMLELQARKALLADGVLGRDLEAAVKFGMGDLEGLLAPLD</sequence>
<dbReference type="Gene3D" id="3.40.50.300">
    <property type="entry name" value="P-loop containing nucleotide triphosphate hydrolases"/>
    <property type="match status" value="1"/>
</dbReference>
<keyword evidence="1" id="KW-0378">Hydrolase</keyword>
<dbReference type="Pfam" id="PF00176">
    <property type="entry name" value="SNF2-rel_dom"/>
    <property type="match status" value="1"/>
</dbReference>
<dbReference type="SMART" id="SM00487">
    <property type="entry name" value="DEXDc"/>
    <property type="match status" value="1"/>
</dbReference>
<dbReference type="CDD" id="cd18012">
    <property type="entry name" value="DEXQc_arch_SWI2_SNF2"/>
    <property type="match status" value="1"/>
</dbReference>
<accession>A0A318T0R6</accession>
<dbReference type="OrthoDB" id="9760715at2"/>
<reference evidence="4 5" key="1">
    <citation type="submission" date="2018-06" db="EMBL/GenBank/DDBJ databases">
        <title>Genomic Encyclopedia of Type Strains, Phase III (KMG-III): the genomes of soil and plant-associated and newly described type strains.</title>
        <authorList>
            <person name="Whitman W."/>
        </authorList>
    </citation>
    <scope>NUCLEOTIDE SEQUENCE [LARGE SCALE GENOMIC DNA]</scope>
    <source>
        <strain evidence="4 5">CECT 7646</strain>
    </source>
</reference>
<evidence type="ECO:0000313" key="5">
    <source>
        <dbReference type="Proteomes" id="UP000247540"/>
    </source>
</evidence>
<feature type="domain" description="Helicase ATP-binding" evidence="2">
    <location>
        <begin position="377"/>
        <end position="537"/>
    </location>
</feature>
<gene>
    <name evidence="4" type="ORF">DFQ15_10391</name>
</gene>
<keyword evidence="4" id="KW-0067">ATP-binding</keyword>
<dbReference type="InterPro" id="IPR014001">
    <property type="entry name" value="Helicase_ATP-bd"/>
</dbReference>
<evidence type="ECO:0000313" key="4">
    <source>
        <dbReference type="EMBL" id="PYE79103.1"/>
    </source>
</evidence>
<dbReference type="InterPro" id="IPR000330">
    <property type="entry name" value="SNF2_N"/>
</dbReference>